<name>A0A074YVM8_OPIVI</name>
<dbReference type="Proteomes" id="UP000054324">
    <property type="component" value="Unassembled WGS sequence"/>
</dbReference>
<feature type="compositionally biased region" description="Low complexity" evidence="1">
    <location>
        <begin position="55"/>
        <end position="72"/>
    </location>
</feature>
<feature type="non-terminal residue" evidence="2">
    <location>
        <position position="97"/>
    </location>
</feature>
<dbReference type="AlphaFoldDB" id="A0A074YVM8"/>
<dbReference type="RefSeq" id="XP_009177540.1">
    <property type="nucleotide sequence ID" value="XM_009179276.1"/>
</dbReference>
<sequence length="97" mass="9654">DVGNLASVRAAAVGIYPPNTSQPVPIGISAGSPTSASEAQNATPNPTCSPNSGASPTNFTTSSSPPKTLSSSVGSRNSGCLLHGTGQRKHGSRHHSM</sequence>
<feature type="compositionally biased region" description="Basic residues" evidence="1">
    <location>
        <begin position="86"/>
        <end position="97"/>
    </location>
</feature>
<proteinExistence type="predicted"/>
<dbReference type="OrthoDB" id="8815311at2759"/>
<evidence type="ECO:0000313" key="3">
    <source>
        <dbReference type="Proteomes" id="UP000054324"/>
    </source>
</evidence>
<feature type="compositionally biased region" description="Polar residues" evidence="1">
    <location>
        <begin position="31"/>
        <end position="54"/>
    </location>
</feature>
<accession>A0A074YVM8</accession>
<dbReference type="CTD" id="20326351"/>
<evidence type="ECO:0000313" key="2">
    <source>
        <dbReference type="EMBL" id="KER18713.1"/>
    </source>
</evidence>
<gene>
    <name evidence="2" type="ORF">T265_12183</name>
</gene>
<feature type="non-terminal residue" evidence="2">
    <location>
        <position position="1"/>
    </location>
</feature>
<protein>
    <submittedName>
        <fullName evidence="2">Uncharacterized protein</fullName>
    </submittedName>
</protein>
<dbReference type="GeneID" id="20326351"/>
<dbReference type="EMBL" id="KL598435">
    <property type="protein sequence ID" value="KER18713.1"/>
    <property type="molecule type" value="Genomic_DNA"/>
</dbReference>
<reference evidence="2 3" key="1">
    <citation type="submission" date="2013-11" db="EMBL/GenBank/DDBJ databases">
        <title>Opisthorchis viverrini - life in the bile duct.</title>
        <authorList>
            <person name="Young N.D."/>
            <person name="Nagarajan N."/>
            <person name="Lin S.J."/>
            <person name="Korhonen P.K."/>
            <person name="Jex A.R."/>
            <person name="Hall R.S."/>
            <person name="Safavi-Hemami H."/>
            <person name="Kaewkong W."/>
            <person name="Bertrand D."/>
            <person name="Gao S."/>
            <person name="Seet Q."/>
            <person name="Wongkham S."/>
            <person name="Teh B.T."/>
            <person name="Wongkham C."/>
            <person name="Intapan P.M."/>
            <person name="Maleewong W."/>
            <person name="Yang X."/>
            <person name="Hu M."/>
            <person name="Wang Z."/>
            <person name="Hofmann A."/>
            <person name="Sternberg P.W."/>
            <person name="Tan P."/>
            <person name="Wang J."/>
            <person name="Gasser R.B."/>
        </authorList>
    </citation>
    <scope>NUCLEOTIDE SEQUENCE [LARGE SCALE GENOMIC DNA]</scope>
</reference>
<organism evidence="2 3">
    <name type="scientific">Opisthorchis viverrini</name>
    <name type="common">Southeast Asian liver fluke</name>
    <dbReference type="NCBI Taxonomy" id="6198"/>
    <lineage>
        <taxon>Eukaryota</taxon>
        <taxon>Metazoa</taxon>
        <taxon>Spiralia</taxon>
        <taxon>Lophotrochozoa</taxon>
        <taxon>Platyhelminthes</taxon>
        <taxon>Trematoda</taxon>
        <taxon>Digenea</taxon>
        <taxon>Opisthorchiida</taxon>
        <taxon>Opisthorchiata</taxon>
        <taxon>Opisthorchiidae</taxon>
        <taxon>Opisthorchis</taxon>
    </lineage>
</organism>
<feature type="region of interest" description="Disordered" evidence="1">
    <location>
        <begin position="14"/>
        <end position="97"/>
    </location>
</feature>
<evidence type="ECO:0000256" key="1">
    <source>
        <dbReference type="SAM" id="MobiDB-lite"/>
    </source>
</evidence>
<keyword evidence="3" id="KW-1185">Reference proteome</keyword>
<dbReference type="KEGG" id="ovi:T265_12183"/>